<organism evidence="6 7">
    <name type="scientific">Cylindrotheca closterium</name>
    <dbReference type="NCBI Taxonomy" id="2856"/>
    <lineage>
        <taxon>Eukaryota</taxon>
        <taxon>Sar</taxon>
        <taxon>Stramenopiles</taxon>
        <taxon>Ochrophyta</taxon>
        <taxon>Bacillariophyta</taxon>
        <taxon>Bacillariophyceae</taxon>
        <taxon>Bacillariophycidae</taxon>
        <taxon>Bacillariales</taxon>
        <taxon>Bacillariaceae</taxon>
        <taxon>Cylindrotheca</taxon>
    </lineage>
</organism>
<keyword evidence="4" id="KW-0479">Metal-binding</keyword>
<dbReference type="AlphaFoldDB" id="A0AAD2G112"/>
<dbReference type="EC" id="2.3.2.15" evidence="1"/>
<evidence type="ECO:0000313" key="6">
    <source>
        <dbReference type="EMBL" id="CAJ1959277.1"/>
    </source>
</evidence>
<evidence type="ECO:0000256" key="3">
    <source>
        <dbReference type="ARBA" id="ARBA00022679"/>
    </source>
</evidence>
<dbReference type="GO" id="GO:0010038">
    <property type="term" value="P:response to metal ion"/>
    <property type="evidence" value="ECO:0007669"/>
    <property type="project" value="InterPro"/>
</dbReference>
<dbReference type="PROSITE" id="PS51443">
    <property type="entry name" value="PCS"/>
    <property type="match status" value="1"/>
</dbReference>
<name>A0AAD2G112_9STRA</name>
<dbReference type="Proteomes" id="UP001295423">
    <property type="component" value="Unassembled WGS sequence"/>
</dbReference>
<gene>
    <name evidence="6" type="ORF">CYCCA115_LOCUS17698</name>
</gene>
<evidence type="ECO:0000256" key="4">
    <source>
        <dbReference type="ARBA" id="ARBA00022723"/>
    </source>
</evidence>
<evidence type="ECO:0000256" key="1">
    <source>
        <dbReference type="ARBA" id="ARBA00012468"/>
    </source>
</evidence>
<dbReference type="Pfam" id="PF05023">
    <property type="entry name" value="Phytochelatin"/>
    <property type="match status" value="1"/>
</dbReference>
<dbReference type="InterPro" id="IPR007719">
    <property type="entry name" value="PCS_N"/>
</dbReference>
<comment type="caution">
    <text evidence="6">The sequence shown here is derived from an EMBL/GenBank/DDBJ whole genome shotgun (WGS) entry which is preliminary data.</text>
</comment>
<dbReference type="InterPro" id="IPR040409">
    <property type="entry name" value="PCS-like"/>
</dbReference>
<keyword evidence="7" id="KW-1185">Reference proteome</keyword>
<feature type="domain" description="Peptidase C83" evidence="5">
    <location>
        <begin position="78"/>
        <end position="286"/>
    </location>
</feature>
<dbReference type="GO" id="GO:0016756">
    <property type="term" value="F:glutathione gamma-glutamylcysteinyltransferase activity"/>
    <property type="evidence" value="ECO:0007669"/>
    <property type="project" value="UniProtKB-EC"/>
</dbReference>
<dbReference type="InterPro" id="IPR038765">
    <property type="entry name" value="Papain-like_cys_pep_sf"/>
</dbReference>
<proteinExistence type="predicted"/>
<dbReference type="InterPro" id="IPR038156">
    <property type="entry name" value="PCS_N_sf"/>
</dbReference>
<dbReference type="GO" id="GO:0046938">
    <property type="term" value="P:phytochelatin biosynthetic process"/>
    <property type="evidence" value="ECO:0007669"/>
    <property type="project" value="InterPro"/>
</dbReference>
<keyword evidence="3" id="KW-0808">Transferase</keyword>
<dbReference type="PANTHER" id="PTHR33447">
    <property type="entry name" value="GLUTATHIONE GAMMA-GLUTAMYLCYSTEINYLTRANSFERASE"/>
    <property type="match status" value="1"/>
</dbReference>
<evidence type="ECO:0000313" key="7">
    <source>
        <dbReference type="Proteomes" id="UP001295423"/>
    </source>
</evidence>
<sequence>MKRSRRSIMPFNRHDLSQATYCRGGLGLQIQASERRFLHTRDSDQVLGKAHLDRSFEMKCEVEEYPQGCSVLPPPPPEPVYSVHKRVLPTSLTAMSSPSGKRYLLEFLSDSETNSNCFWSLIEQFLNQSEPAYCGVTTLVMVLNAMSVDPGVRWRGGWRFYGNEDVLLDRCCFSAERVRRIGIDMEEFNLIESFRDDLRATMTDNASNRILVVSFSRSHLKQTGEGHFSPVAAYHDATDQALILDVARFKYPPYWVSIKDLYDAMIPIDRSTNSSRGWFLLNPPKKCNGNKEHSEARRPAELVPELGEEDACPIGRVKRRYCKANQDEATK</sequence>
<dbReference type="GO" id="GO:0046872">
    <property type="term" value="F:metal ion binding"/>
    <property type="evidence" value="ECO:0007669"/>
    <property type="project" value="UniProtKB-KW"/>
</dbReference>
<dbReference type="EMBL" id="CAKOGP040001987">
    <property type="protein sequence ID" value="CAJ1959277.1"/>
    <property type="molecule type" value="Genomic_DNA"/>
</dbReference>
<dbReference type="Gene3D" id="3.90.70.30">
    <property type="entry name" value="Phytochelatin synthase, N-terminal domain"/>
    <property type="match status" value="2"/>
</dbReference>
<reference evidence="6" key="1">
    <citation type="submission" date="2023-08" db="EMBL/GenBank/DDBJ databases">
        <authorList>
            <person name="Audoor S."/>
            <person name="Bilcke G."/>
        </authorList>
    </citation>
    <scope>NUCLEOTIDE SEQUENCE</scope>
</reference>
<protein>
    <recommendedName>
        <fullName evidence="1">glutathione gamma-glutamylcysteinyltransferase</fullName>
        <ecNumber evidence="1">2.3.2.15</ecNumber>
    </recommendedName>
</protein>
<evidence type="ECO:0000256" key="2">
    <source>
        <dbReference type="ARBA" id="ARBA00022539"/>
    </source>
</evidence>
<accession>A0AAD2G112</accession>
<keyword evidence="2" id="KW-0104">Cadmium</keyword>
<dbReference type="SUPFAM" id="SSF54001">
    <property type="entry name" value="Cysteine proteinases"/>
    <property type="match status" value="1"/>
</dbReference>
<evidence type="ECO:0000259" key="5">
    <source>
        <dbReference type="PROSITE" id="PS51443"/>
    </source>
</evidence>